<evidence type="ECO:0000313" key="5">
    <source>
        <dbReference type="Proteomes" id="UP001239445"/>
    </source>
</evidence>
<name>A0AAJ0FB74_9PEZI</name>
<dbReference type="AlphaFoldDB" id="A0AAJ0FB74"/>
<reference evidence="4" key="1">
    <citation type="submission" date="2023-06" db="EMBL/GenBank/DDBJ databases">
        <title>Genome-scale phylogeny and comparative genomics of the fungal order Sordariales.</title>
        <authorList>
            <consortium name="Lawrence Berkeley National Laboratory"/>
            <person name="Hensen N."/>
            <person name="Bonometti L."/>
            <person name="Westerberg I."/>
            <person name="Brannstrom I.O."/>
            <person name="Guillou S."/>
            <person name="Cros-Aarteil S."/>
            <person name="Calhoun S."/>
            <person name="Haridas S."/>
            <person name="Kuo A."/>
            <person name="Mondo S."/>
            <person name="Pangilinan J."/>
            <person name="Riley R."/>
            <person name="Labutti K."/>
            <person name="Andreopoulos B."/>
            <person name="Lipzen A."/>
            <person name="Chen C."/>
            <person name="Yanf M."/>
            <person name="Daum C."/>
            <person name="Ng V."/>
            <person name="Clum A."/>
            <person name="Steindorff A."/>
            <person name="Ohm R."/>
            <person name="Martin F."/>
            <person name="Silar P."/>
            <person name="Natvig D."/>
            <person name="Lalanne C."/>
            <person name="Gautier V."/>
            <person name="Ament-Velasquez S.L."/>
            <person name="Kruys A."/>
            <person name="Hutchinson M.I."/>
            <person name="Powell A.J."/>
            <person name="Barry K."/>
            <person name="Miller A.N."/>
            <person name="Grigoriev I.V."/>
            <person name="Debuchy R."/>
            <person name="Gladieux P."/>
            <person name="Thoren M.H."/>
            <person name="Johannesson H."/>
        </authorList>
    </citation>
    <scope>NUCLEOTIDE SEQUENCE</scope>
    <source>
        <strain evidence="4">PSN4</strain>
    </source>
</reference>
<dbReference type="PANTHER" id="PTHR10340:SF27">
    <property type="entry name" value="ACL091CP"/>
    <property type="match status" value="1"/>
</dbReference>
<evidence type="ECO:0000259" key="3">
    <source>
        <dbReference type="Pfam" id="PF00149"/>
    </source>
</evidence>
<dbReference type="Pfam" id="PF00149">
    <property type="entry name" value="Metallophos"/>
    <property type="match status" value="1"/>
</dbReference>
<keyword evidence="2" id="KW-0325">Glycoprotein</keyword>
<sequence>MKLQFLFTAGLATARVVERDSPVQSGLPDAYTVPAAFPTSVYSSYYVKPGPTTEPEPVIFDPVLNITFPFDLTNPQSVPSHDPDPPVFPPAVANLTEGDAKAVISVATHQILDIIQSNGTEPSRNCSKCLSALSVGRAAALLAPEHIPNALISLCQITRYKSNGTCQTTYEAASFGGSFTQILSKADVAGLDGRHICAYLGFCPQPPAPPIKVDFPKPRPKSPKIPKRSGKLVKVFHLSDLHLDTRYSVGSEGNCSSGMCCRYAAAVDGAMPVVQHPAPLFGYYKCDSPFYLALAALQSIGPLTGTSLKNPPALTLYTGDLVAHDSQNQRSQAYVEVTEDSIWQMFKAYIGGPIYAALGNHDTSPDNLDAPYAIDKNGSLSRQFSWNYQHVSKLWEHYGWIDKATQAEASTHYAAYSIVHSLGLRIITLNTDLYYRNNPYSFIQAANPDFSGMFSFLINELQKAEDAGQRVWIVGHVLSGWDGSNPMPGGSEMLYRIIDRYSPHVIANVFWGHTHEDQNLIYYKNNGTKQTADNAIASAWVGPSVTPLTNLNSGYRMYEVDTGSWDVFDAYTFYADVGTFSQLDQTGPVFKREYSTRETYGPAVGWPDSAPLNATFWHRVTEAMERNRTLVSLYNTYQGKRSSQSPNCTSAACTTAKICYIRSGSAGLGRQCPQGFGSVQSPYTGVNF</sequence>
<organism evidence="4 5">
    <name type="scientific">Echria macrotheca</name>
    <dbReference type="NCBI Taxonomy" id="438768"/>
    <lineage>
        <taxon>Eukaryota</taxon>
        <taxon>Fungi</taxon>
        <taxon>Dikarya</taxon>
        <taxon>Ascomycota</taxon>
        <taxon>Pezizomycotina</taxon>
        <taxon>Sordariomycetes</taxon>
        <taxon>Sordariomycetidae</taxon>
        <taxon>Sordariales</taxon>
        <taxon>Schizotheciaceae</taxon>
        <taxon>Echria</taxon>
    </lineage>
</organism>
<dbReference type="InterPro" id="IPR041805">
    <property type="entry name" value="ASMase/PPN1_MPP"/>
</dbReference>
<feature type="domain" description="Calcineurin-like phosphoesterase" evidence="3">
    <location>
        <begin position="234"/>
        <end position="516"/>
    </location>
</feature>
<dbReference type="PANTHER" id="PTHR10340">
    <property type="entry name" value="SPHINGOMYELIN PHOSPHODIESTERASE"/>
    <property type="match status" value="1"/>
</dbReference>
<dbReference type="Proteomes" id="UP001239445">
    <property type="component" value="Unassembled WGS sequence"/>
</dbReference>
<dbReference type="SUPFAM" id="SSF56300">
    <property type="entry name" value="Metallo-dependent phosphatases"/>
    <property type="match status" value="1"/>
</dbReference>
<comment type="caution">
    <text evidence="4">The sequence shown here is derived from an EMBL/GenBank/DDBJ whole genome shotgun (WGS) entry which is preliminary data.</text>
</comment>
<proteinExistence type="predicted"/>
<dbReference type="EMBL" id="MU839827">
    <property type="protein sequence ID" value="KAK1760812.1"/>
    <property type="molecule type" value="Genomic_DNA"/>
</dbReference>
<dbReference type="InterPro" id="IPR004843">
    <property type="entry name" value="Calcineurin-like_PHP"/>
</dbReference>
<keyword evidence="1" id="KW-0378">Hydrolase</keyword>
<protein>
    <submittedName>
        <fullName evidence="4">Metallo-dependent phosphatase-like protein</fullName>
    </submittedName>
</protein>
<keyword evidence="5" id="KW-1185">Reference proteome</keyword>
<dbReference type="Gene3D" id="3.60.21.10">
    <property type="match status" value="1"/>
</dbReference>
<dbReference type="InterPro" id="IPR029052">
    <property type="entry name" value="Metallo-depent_PP-like"/>
</dbReference>
<evidence type="ECO:0000256" key="2">
    <source>
        <dbReference type="ARBA" id="ARBA00023180"/>
    </source>
</evidence>
<gene>
    <name evidence="4" type="ORF">QBC47DRAFT_15005</name>
</gene>
<evidence type="ECO:0000313" key="4">
    <source>
        <dbReference type="EMBL" id="KAK1760812.1"/>
    </source>
</evidence>
<dbReference type="CDD" id="cd00842">
    <property type="entry name" value="MPP_ASMase"/>
    <property type="match status" value="1"/>
</dbReference>
<evidence type="ECO:0000256" key="1">
    <source>
        <dbReference type="ARBA" id="ARBA00022801"/>
    </source>
</evidence>
<dbReference type="GO" id="GO:0008081">
    <property type="term" value="F:phosphoric diester hydrolase activity"/>
    <property type="evidence" value="ECO:0007669"/>
    <property type="project" value="TreeGrafter"/>
</dbReference>
<accession>A0AAJ0FB74</accession>